<dbReference type="PANTHER" id="PTHR47961:SF6">
    <property type="entry name" value="DNA-DIRECTED DNA POLYMERASE"/>
    <property type="match status" value="1"/>
</dbReference>
<feature type="domain" description="Helicase C-terminal" evidence="7">
    <location>
        <begin position="397"/>
        <end position="591"/>
    </location>
</feature>
<dbReference type="InterPro" id="IPR048960">
    <property type="entry name" value="POLQ-like_helical"/>
</dbReference>
<dbReference type="EMBL" id="MCBS01022554">
    <property type="protein sequence ID" value="RKF76673.1"/>
    <property type="molecule type" value="Genomic_DNA"/>
</dbReference>
<dbReference type="PROSITE" id="PS51194">
    <property type="entry name" value="HELICASE_CTER"/>
    <property type="match status" value="1"/>
</dbReference>
<dbReference type="InterPro" id="IPR050474">
    <property type="entry name" value="Hel308_SKI2-like"/>
</dbReference>
<reference evidence="8 9" key="1">
    <citation type="journal article" date="2018" name="BMC Genomics">
        <title>Comparative genome analyses reveal sequence features reflecting distinct modes of host-adaptation between dicot and monocot powdery mildew.</title>
        <authorList>
            <person name="Wu Y."/>
            <person name="Ma X."/>
            <person name="Pan Z."/>
            <person name="Kale S.D."/>
            <person name="Song Y."/>
            <person name="King H."/>
            <person name="Zhang Q."/>
            <person name="Presley C."/>
            <person name="Deng X."/>
            <person name="Wei C.I."/>
            <person name="Xiao S."/>
        </authorList>
    </citation>
    <scope>NUCLEOTIDE SEQUENCE [LARGE SCALE GENOMIC DNA]</scope>
    <source>
        <strain evidence="8">UMSG1</strain>
    </source>
</reference>
<organism evidence="8 9">
    <name type="scientific">Golovinomyces cichoracearum</name>
    <dbReference type="NCBI Taxonomy" id="62708"/>
    <lineage>
        <taxon>Eukaryota</taxon>
        <taxon>Fungi</taxon>
        <taxon>Dikarya</taxon>
        <taxon>Ascomycota</taxon>
        <taxon>Pezizomycotina</taxon>
        <taxon>Leotiomycetes</taxon>
        <taxon>Erysiphales</taxon>
        <taxon>Erysiphaceae</taxon>
        <taxon>Golovinomyces</taxon>
    </lineage>
</organism>
<dbReference type="InterPro" id="IPR046931">
    <property type="entry name" value="HTH_61"/>
</dbReference>
<dbReference type="Pfam" id="PF25453">
    <property type="entry name" value="DUF7898"/>
    <property type="match status" value="1"/>
</dbReference>
<comment type="caution">
    <text evidence="8">The sequence shown here is derived from an EMBL/GenBank/DDBJ whole genome shotgun (WGS) entry which is preliminary data.</text>
</comment>
<evidence type="ECO:0000313" key="9">
    <source>
        <dbReference type="Proteomes" id="UP000285326"/>
    </source>
</evidence>
<dbReference type="InterPro" id="IPR027417">
    <property type="entry name" value="P-loop_NTPase"/>
</dbReference>
<evidence type="ECO:0000256" key="5">
    <source>
        <dbReference type="ARBA" id="ARBA00048988"/>
    </source>
</evidence>
<dbReference type="Pfam" id="PF21099">
    <property type="entry name" value="POLQ_helical"/>
    <property type="match status" value="1"/>
</dbReference>
<comment type="catalytic activity">
    <reaction evidence="5">
        <text>ATP + H2O = ADP + phosphate + H(+)</text>
        <dbReference type="Rhea" id="RHEA:13065"/>
        <dbReference type="ChEBI" id="CHEBI:15377"/>
        <dbReference type="ChEBI" id="CHEBI:15378"/>
        <dbReference type="ChEBI" id="CHEBI:30616"/>
        <dbReference type="ChEBI" id="CHEBI:43474"/>
        <dbReference type="ChEBI" id="CHEBI:456216"/>
        <dbReference type="EC" id="5.6.2.4"/>
    </reaction>
</comment>
<dbReference type="FunFam" id="1.10.3380.20:FF:000005">
    <property type="entry name" value="DNA-directed DNA polymerase theta, putative"/>
    <property type="match status" value="1"/>
</dbReference>
<evidence type="ECO:0000256" key="4">
    <source>
        <dbReference type="ARBA" id="ARBA00022840"/>
    </source>
</evidence>
<dbReference type="GO" id="GO:0043138">
    <property type="term" value="F:3'-5' DNA helicase activity"/>
    <property type="evidence" value="ECO:0007669"/>
    <property type="project" value="UniProtKB-EC"/>
</dbReference>
<evidence type="ECO:0000256" key="3">
    <source>
        <dbReference type="ARBA" id="ARBA00022806"/>
    </source>
</evidence>
<keyword evidence="2" id="KW-0378">Hydrolase</keyword>
<dbReference type="InterPro" id="IPR057220">
    <property type="entry name" value="DUF7898"/>
</dbReference>
<sequence>MYHQKKSISHESSLEKVGLNKTTIEILGQKRSFENFQKERDKYIPSVRTGVKHHKDFQRPVLQTSIQRSLKAGEIINVSSSLNTDYSQRKKLALTPAPSSDPKLDLAHPLYGLPNQLIKNLSSLGISSIYPWQSECLLKSGALDGKTNLIYSAPTGGGKSLVADVIMLKKILENPGKKALLVLPYVALVQEKTRWLRKLVEGIPRISTAGLSQQRPSIWQKKGDEETIKVVGFFGGSKSKDVWSDYDIAVCTIEKGNALVNSAVEERFSKMPAIVVMDELHMLDDEHRGYLLELMASKILSLNVDVQLIGMSATLNNPQLLAKWLRARFYISQYKPVPIEEHLVFDNAIYPASTSSLFYKTAIELNNSARSQEPPSQTSPSPCRIIKPSESKELKNPLVNSVVSLANETARAGYGVLVFCSSRMGCERNAKLISLVMPPVAEVDHIVMEDRINLLANLRSTSVGLDHILEKTIPSGVAFHHAGLTSEERELVTTAYDKGTLKVLVATCSLAAGINLPARRVILHGARMGADLIGPSLLRQMKGRAGRKGKDEIGETFLCCQKCDIEAVAELMEADLPRVESCLVPGKRGIKRYVSIKSNKNEVKEVLITNKSQRAMLEIIAVKLATSKETLNEFISNTLVYQSMDSSDLSLMVQSSLKELSDCGLVKCINDDEYKPTRLGKAIVASCLTPEDGLFVHSELRKALQAFVMDGEMHALYIFTPVQTSPVNINWKVFREEVESLSESNLRLLEFLSLKLVFINKMYHLSNSYSVINFNFLTINRAQGGVMKESTPQEIESARIYRRFYTALQLRDLCNEVPIYSVARKYEIPRGNVQNLAQTCQGFAAGMIKFCERMEWGALGAILDHYRDRLKAGAKCDLLALAEVKYIKSKTARIFWDNGFKTVGALAAADIPEILTILLMAQPRKPRTSAADEERFKKKLRCKAEIISVSANKIWEKQMQAELELEDEDSSQ</sequence>
<dbReference type="Proteomes" id="UP000285326">
    <property type="component" value="Unassembled WGS sequence"/>
</dbReference>
<feature type="domain" description="Helicase ATP-binding" evidence="6">
    <location>
        <begin position="140"/>
        <end position="333"/>
    </location>
</feature>
<dbReference type="Pfam" id="PF00271">
    <property type="entry name" value="Helicase_C"/>
    <property type="match status" value="1"/>
</dbReference>
<dbReference type="GO" id="GO:0005524">
    <property type="term" value="F:ATP binding"/>
    <property type="evidence" value="ECO:0007669"/>
    <property type="project" value="UniProtKB-KW"/>
</dbReference>
<protein>
    <submittedName>
        <fullName evidence="8">DNA polymerase theta</fullName>
    </submittedName>
</protein>
<proteinExistence type="predicted"/>
<dbReference type="SMART" id="SM00490">
    <property type="entry name" value="HELICc"/>
    <property type="match status" value="1"/>
</dbReference>
<dbReference type="Gene3D" id="3.40.50.300">
    <property type="entry name" value="P-loop containing nucleotide triphosphate hydrolases"/>
    <property type="match status" value="2"/>
</dbReference>
<dbReference type="GO" id="GO:0016787">
    <property type="term" value="F:hydrolase activity"/>
    <property type="evidence" value="ECO:0007669"/>
    <property type="project" value="UniProtKB-KW"/>
</dbReference>
<accession>A0A420IQ65</accession>
<dbReference type="CDD" id="cd18026">
    <property type="entry name" value="DEXHc_POLQ-like"/>
    <property type="match status" value="1"/>
</dbReference>
<keyword evidence="3" id="KW-0347">Helicase</keyword>
<gene>
    <name evidence="8" type="ORF">GcM1_225034</name>
</gene>
<dbReference type="CDD" id="cd18795">
    <property type="entry name" value="SF2_C_Ski2"/>
    <property type="match status" value="1"/>
</dbReference>
<dbReference type="InterPro" id="IPR011545">
    <property type="entry name" value="DEAD/DEAH_box_helicase_dom"/>
</dbReference>
<dbReference type="InterPro" id="IPR036390">
    <property type="entry name" value="WH_DNA-bd_sf"/>
</dbReference>
<dbReference type="InterPro" id="IPR001650">
    <property type="entry name" value="Helicase_C-like"/>
</dbReference>
<dbReference type="Pfam" id="PF00270">
    <property type="entry name" value="DEAD"/>
    <property type="match status" value="1"/>
</dbReference>
<evidence type="ECO:0000256" key="2">
    <source>
        <dbReference type="ARBA" id="ARBA00022801"/>
    </source>
</evidence>
<keyword evidence="1" id="KW-0547">Nucleotide-binding</keyword>
<dbReference type="PROSITE" id="PS51192">
    <property type="entry name" value="HELICASE_ATP_BIND_1"/>
    <property type="match status" value="1"/>
</dbReference>
<dbReference type="SUPFAM" id="SSF158702">
    <property type="entry name" value="Sec63 N-terminal domain-like"/>
    <property type="match status" value="1"/>
</dbReference>
<evidence type="ECO:0000259" key="7">
    <source>
        <dbReference type="PROSITE" id="PS51194"/>
    </source>
</evidence>
<keyword evidence="4" id="KW-0067">ATP-binding</keyword>
<dbReference type="InterPro" id="IPR014001">
    <property type="entry name" value="Helicase_ATP-bd"/>
</dbReference>
<dbReference type="PANTHER" id="PTHR47961">
    <property type="entry name" value="DNA POLYMERASE THETA, PUTATIVE (AFU_ORTHOLOGUE AFUA_1G05260)-RELATED"/>
    <property type="match status" value="1"/>
</dbReference>
<evidence type="ECO:0000313" key="8">
    <source>
        <dbReference type="EMBL" id="RKF76673.1"/>
    </source>
</evidence>
<evidence type="ECO:0000256" key="1">
    <source>
        <dbReference type="ARBA" id="ARBA00022741"/>
    </source>
</evidence>
<dbReference type="SUPFAM" id="SSF46785">
    <property type="entry name" value="Winged helix' DNA-binding domain"/>
    <property type="match status" value="1"/>
</dbReference>
<evidence type="ECO:0000259" key="6">
    <source>
        <dbReference type="PROSITE" id="PS51192"/>
    </source>
</evidence>
<dbReference type="Gene3D" id="1.10.3380.20">
    <property type="match status" value="1"/>
</dbReference>
<dbReference type="GO" id="GO:0003676">
    <property type="term" value="F:nucleic acid binding"/>
    <property type="evidence" value="ECO:0007669"/>
    <property type="project" value="InterPro"/>
</dbReference>
<dbReference type="SUPFAM" id="SSF52540">
    <property type="entry name" value="P-loop containing nucleoside triphosphate hydrolases"/>
    <property type="match status" value="1"/>
</dbReference>
<dbReference type="Pfam" id="PF20470">
    <property type="entry name" value="HTH_61"/>
    <property type="match status" value="2"/>
</dbReference>
<name>A0A420IQ65_9PEZI</name>
<dbReference type="AlphaFoldDB" id="A0A420IQ65"/>
<dbReference type="SMART" id="SM00487">
    <property type="entry name" value="DEXDc"/>
    <property type="match status" value="1"/>
</dbReference>